<evidence type="ECO:0000313" key="2">
    <source>
        <dbReference type="Proteomes" id="UP001202289"/>
    </source>
</evidence>
<proteinExistence type="predicted"/>
<sequence length="48" mass="5970">MEQSKDFLKWKERYAMRWCTVPQLQRLVKLERITQEELESIVKEKETN</sequence>
<name>A0ACC6A5R6_9BACI</name>
<dbReference type="EMBL" id="JAMBOP010000006">
    <property type="protein sequence ID" value="MCM3735609.1"/>
    <property type="molecule type" value="Genomic_DNA"/>
</dbReference>
<accession>A0ACC6A5R6</accession>
<evidence type="ECO:0000313" key="1">
    <source>
        <dbReference type="EMBL" id="MCM3735609.1"/>
    </source>
</evidence>
<reference evidence="1" key="1">
    <citation type="submission" date="2022-05" db="EMBL/GenBank/DDBJ databases">
        <title>Comparative Genomics of Spacecraft Associated Microbes.</title>
        <authorList>
            <person name="Tran M.T."/>
            <person name="Wright A."/>
            <person name="Seuylemezian A."/>
            <person name="Eisen J."/>
            <person name="Coil D."/>
        </authorList>
    </citation>
    <scope>NUCLEOTIDE SEQUENCE</scope>
    <source>
        <strain evidence="1">FAIRING 10M-2.2</strain>
    </source>
</reference>
<keyword evidence="2" id="KW-1185">Reference proteome</keyword>
<protein>
    <submittedName>
        <fullName evidence="1">XkdX family protein</fullName>
    </submittedName>
</protein>
<comment type="caution">
    <text evidence="1">The sequence shown here is derived from an EMBL/GenBank/DDBJ whole genome shotgun (WGS) entry which is preliminary data.</text>
</comment>
<organism evidence="1 2">
    <name type="scientific">Bacillus cytotoxicus</name>
    <dbReference type="NCBI Taxonomy" id="580165"/>
    <lineage>
        <taxon>Bacteria</taxon>
        <taxon>Bacillati</taxon>
        <taxon>Bacillota</taxon>
        <taxon>Bacilli</taxon>
        <taxon>Bacillales</taxon>
        <taxon>Bacillaceae</taxon>
        <taxon>Bacillus</taxon>
        <taxon>Bacillus cereus group</taxon>
    </lineage>
</organism>
<gene>
    <name evidence="1" type="ORF">M3215_07190</name>
</gene>
<dbReference type="Proteomes" id="UP001202289">
    <property type="component" value="Unassembled WGS sequence"/>
</dbReference>